<reference evidence="1 2" key="1">
    <citation type="submission" date="2019-01" db="EMBL/GenBank/DDBJ databases">
        <authorList>
            <person name="Brito A."/>
        </authorList>
    </citation>
    <scope>NUCLEOTIDE SEQUENCE [LARGE SCALE GENOMIC DNA]</scope>
    <source>
        <strain evidence="1">1</strain>
    </source>
</reference>
<dbReference type="PANTHER" id="PTHR37031">
    <property type="entry name" value="METALLOPHOSPHATASE BINDING DOMAIN PROTEIN"/>
    <property type="match status" value="1"/>
</dbReference>
<dbReference type="InterPro" id="IPR038607">
    <property type="entry name" value="PhoD-like_sf"/>
</dbReference>
<dbReference type="SUPFAM" id="SSF56300">
    <property type="entry name" value="Metallo-dependent phosphatases"/>
    <property type="match status" value="1"/>
</dbReference>
<sequence>MHLLQSITEYLPKVENLPLILAGPILRHTEPNSVTVWLALKESESLCLEIYETKNKGAIIGKLLLKGQRDTIQLGKHLHIVAITAKASDGILLQPENIYAYNVYCSSDRYSLIDDTSDNNYSLSYFSHQLPTFALPPEDINDLNIIHGSCRKPHGGGKDTLSSLDHLLKDTVHSANNRPHQLFLTGDQIYGDDVADPILWLTQGVNNLLFGWSEELPLQEGTILADELPPGKRSEIARIEGGLTAMLQGKSEKAKSHLFSFGEYAAAYLFAWSPILMPDRFPDSKTLFDNRQQRKQWEQELDDIHSFISDLSKVRRAFANIPVYTICDDHDVSDDWYLNREWCDRVLGKPLGKRVVQNGLLAYALFQAWGNTPQYFEAETTGAKLLQLASEWLVSGGKNLSAKEKCDRYLGIPVTNLTTGLPQLELDEDVLILARDSQAIPWHYHLSNSKHEVIVFDTRTWRGYTQGAGNKLEPPMLLCPKAFQQQLEIPLQKSNPETEVTLVVLPTNLVALGIIDRIQQFELNRNRVFSSDVGDAWNFHTSAFVQLLLSFCQQRKRVVILSGDIHYSCAVRLTHWFHESLETTVLAQLTSSAIKNSELSTRLVHTKIKSLLPEKTERWLGWEQPLKLKRIKQPWWWRNQNNLEPKDRVPDWQYRIEWCPRQPAKSLSWQQSPSKSDRRNNFWQKLINGFFSLLWRNRWLQEGTEVIGRNNFSLVKFRWSTTKTVIQETYWHPPWTDTGMVKSGYEVSLEPEPLPPLPKNS</sequence>
<dbReference type="Gene3D" id="3.60.21.70">
    <property type="entry name" value="PhoD-like phosphatase"/>
    <property type="match status" value="1"/>
</dbReference>
<accession>A0A563VLQ3</accession>
<dbReference type="Proteomes" id="UP000320055">
    <property type="component" value="Unassembled WGS sequence"/>
</dbReference>
<evidence type="ECO:0000313" key="1">
    <source>
        <dbReference type="EMBL" id="VEP12287.1"/>
    </source>
</evidence>
<dbReference type="RefSeq" id="WP_144870192.1">
    <property type="nucleotide sequence ID" value="NZ_LR213893.1"/>
</dbReference>
<name>A0A563VLQ3_9CYAN</name>
<organism evidence="1 2">
    <name type="scientific">Hyella patelloides LEGE 07179</name>
    <dbReference type="NCBI Taxonomy" id="945734"/>
    <lineage>
        <taxon>Bacteria</taxon>
        <taxon>Bacillati</taxon>
        <taxon>Cyanobacteriota</taxon>
        <taxon>Cyanophyceae</taxon>
        <taxon>Pleurocapsales</taxon>
        <taxon>Hyellaceae</taxon>
        <taxon>Hyella</taxon>
    </lineage>
</organism>
<evidence type="ECO:0008006" key="3">
    <source>
        <dbReference type="Google" id="ProtNLM"/>
    </source>
</evidence>
<keyword evidence="2" id="KW-1185">Reference proteome</keyword>
<dbReference type="InterPro" id="IPR029052">
    <property type="entry name" value="Metallo-depent_PP-like"/>
</dbReference>
<gene>
    <name evidence="1" type="ORF">H1P_1410002</name>
</gene>
<dbReference type="AlphaFoldDB" id="A0A563VLQ3"/>
<dbReference type="OrthoDB" id="9795624at2"/>
<evidence type="ECO:0000313" key="2">
    <source>
        <dbReference type="Proteomes" id="UP000320055"/>
    </source>
</evidence>
<protein>
    <recommendedName>
        <fullName evidence="3">PhoD-like phosphatase</fullName>
    </recommendedName>
</protein>
<dbReference type="PANTHER" id="PTHR37031:SF2">
    <property type="entry name" value="PHOD-LIKE PHOSPHATASE METALLOPHOSPHATASE DOMAIN-CONTAINING PROTEIN"/>
    <property type="match status" value="1"/>
</dbReference>
<proteinExistence type="predicted"/>
<dbReference type="EMBL" id="CAACVJ010000048">
    <property type="protein sequence ID" value="VEP12287.1"/>
    <property type="molecule type" value="Genomic_DNA"/>
</dbReference>